<feature type="transmembrane region" description="Helical" evidence="1">
    <location>
        <begin position="172"/>
        <end position="193"/>
    </location>
</feature>
<evidence type="ECO:0000313" key="3">
    <source>
        <dbReference type="Proteomes" id="UP000245992"/>
    </source>
</evidence>
<dbReference type="Proteomes" id="UP000245992">
    <property type="component" value="Unassembled WGS sequence"/>
</dbReference>
<dbReference type="AlphaFoldDB" id="A0A2T7T9K5"/>
<feature type="transmembrane region" description="Helical" evidence="1">
    <location>
        <begin position="200"/>
        <end position="218"/>
    </location>
</feature>
<dbReference type="STRING" id="1440053.GCA_000718095_05070"/>
<dbReference type="RefSeq" id="WP_030354056.1">
    <property type="nucleotide sequence ID" value="NZ_AZSP01000127.1"/>
</dbReference>
<feature type="transmembrane region" description="Helical" evidence="1">
    <location>
        <begin position="42"/>
        <end position="61"/>
    </location>
</feature>
<proteinExistence type="predicted"/>
<reference evidence="2 3" key="1">
    <citation type="submission" date="2013-12" db="EMBL/GenBank/DDBJ databases">
        <title>Annotated genome of Streptomyces scopuliridis.</title>
        <authorList>
            <person name="Olson J.B."/>
        </authorList>
    </citation>
    <scope>NUCLEOTIDE SEQUENCE [LARGE SCALE GENOMIC DNA]</scope>
    <source>
        <strain evidence="2 3">RB72</strain>
    </source>
</reference>
<keyword evidence="1" id="KW-0812">Transmembrane</keyword>
<dbReference type="OrthoDB" id="3480265at2"/>
<evidence type="ECO:0008006" key="4">
    <source>
        <dbReference type="Google" id="ProtNLM"/>
    </source>
</evidence>
<evidence type="ECO:0000256" key="1">
    <source>
        <dbReference type="SAM" id="Phobius"/>
    </source>
</evidence>
<protein>
    <recommendedName>
        <fullName evidence="4">ABC transporter permease</fullName>
    </recommendedName>
</protein>
<dbReference type="EMBL" id="AZSP01000127">
    <property type="protein sequence ID" value="PVE11782.1"/>
    <property type="molecule type" value="Genomic_DNA"/>
</dbReference>
<keyword evidence="3" id="KW-1185">Reference proteome</keyword>
<sequence>MTASTSVPPTASPPPVSEPAARFRDLLASEWIKMRSLRSTPWTITLTTLFVIGSAAVAALADYNKLAGSGASTREPRDFLPFDAYPAAGYLTLMLVAGSIGAVTVVSEYSSGLIRTTTVAVPARGSVVLAKAAVTAALWTVVGTAIATGSFLVSQAILNGRHAGVPITHPGVLRALVASALLAPVCALIGLGLGVLIRHSATTVLTVAFTLLMLPTIFSRSERWSADINHAMPVTAWRRLVQNWPPDPESLAYTATVPGSWIVYVLWPLIAVALAVAVVRRRDV</sequence>
<feature type="transmembrane region" description="Helical" evidence="1">
    <location>
        <begin position="261"/>
        <end position="279"/>
    </location>
</feature>
<organism evidence="2 3">
    <name type="scientific">Streptomyces scopuliridis RB72</name>
    <dbReference type="NCBI Taxonomy" id="1440053"/>
    <lineage>
        <taxon>Bacteria</taxon>
        <taxon>Bacillati</taxon>
        <taxon>Actinomycetota</taxon>
        <taxon>Actinomycetes</taxon>
        <taxon>Kitasatosporales</taxon>
        <taxon>Streptomycetaceae</taxon>
        <taxon>Streptomyces</taxon>
    </lineage>
</organism>
<keyword evidence="1" id="KW-1133">Transmembrane helix</keyword>
<feature type="transmembrane region" description="Helical" evidence="1">
    <location>
        <begin position="128"/>
        <end position="152"/>
    </location>
</feature>
<name>A0A2T7T9K5_9ACTN</name>
<keyword evidence="1" id="KW-0472">Membrane</keyword>
<gene>
    <name evidence="2" type="ORF">Y717_01305</name>
</gene>
<feature type="transmembrane region" description="Helical" evidence="1">
    <location>
        <begin position="87"/>
        <end position="107"/>
    </location>
</feature>
<accession>A0A2T7T9K5</accession>
<comment type="caution">
    <text evidence="2">The sequence shown here is derived from an EMBL/GenBank/DDBJ whole genome shotgun (WGS) entry which is preliminary data.</text>
</comment>
<evidence type="ECO:0000313" key="2">
    <source>
        <dbReference type="EMBL" id="PVE11782.1"/>
    </source>
</evidence>